<proteinExistence type="inferred from homology"/>
<protein>
    <recommendedName>
        <fullName evidence="6 7">Large ribosomal subunit protein bL9</fullName>
    </recommendedName>
</protein>
<dbReference type="Pfam" id="PF03948">
    <property type="entry name" value="Ribosomal_L9_C"/>
    <property type="match status" value="1"/>
</dbReference>
<dbReference type="RefSeq" id="WP_096684878.1">
    <property type="nucleotide sequence ID" value="NZ_AP014564.1"/>
</dbReference>
<keyword evidence="2 7" id="KW-0699">rRNA-binding</keyword>
<keyword evidence="5 7" id="KW-0687">Ribonucleoprotein</keyword>
<dbReference type="AlphaFoldDB" id="A0A1J1DZS5"/>
<evidence type="ECO:0000256" key="2">
    <source>
        <dbReference type="ARBA" id="ARBA00022730"/>
    </source>
</evidence>
<comment type="function">
    <text evidence="7">Binds to the 23S rRNA.</text>
</comment>
<keyword evidence="4 7" id="KW-0689">Ribosomal protein</keyword>
<dbReference type="InterPro" id="IPR020070">
    <property type="entry name" value="Ribosomal_bL9_N"/>
</dbReference>
<evidence type="ECO:0000259" key="9">
    <source>
        <dbReference type="Pfam" id="PF03948"/>
    </source>
</evidence>
<dbReference type="GO" id="GO:0006412">
    <property type="term" value="P:translation"/>
    <property type="evidence" value="ECO:0007669"/>
    <property type="project" value="UniProtKB-UniRule"/>
</dbReference>
<dbReference type="NCBIfam" id="TIGR00158">
    <property type="entry name" value="L9"/>
    <property type="match status" value="1"/>
</dbReference>
<dbReference type="GO" id="GO:0005840">
    <property type="term" value="C:ribosome"/>
    <property type="evidence" value="ECO:0007669"/>
    <property type="project" value="UniProtKB-KW"/>
</dbReference>
<evidence type="ECO:0000256" key="1">
    <source>
        <dbReference type="ARBA" id="ARBA00010605"/>
    </source>
</evidence>
<evidence type="ECO:0000256" key="4">
    <source>
        <dbReference type="ARBA" id="ARBA00022980"/>
    </source>
</evidence>
<sequence>MEVILKTDVEKLGFKDDLVSVKPGYARNFLIPKKFAVLASPSAKKMLEETLKQRRFKESKIVEAAREMANKAKDLDIKISAKVSKLGKLFGSISSAELSSALSKEGVDLDKKFVQIFGSGLIKTVGKYEAKLRFHRDVIVDISFEVLAEK</sequence>
<evidence type="ECO:0000256" key="7">
    <source>
        <dbReference type="HAMAP-Rule" id="MF_00503"/>
    </source>
</evidence>
<dbReference type="InterPro" id="IPR036935">
    <property type="entry name" value="Ribosomal_bL9_N_sf"/>
</dbReference>
<dbReference type="InterPro" id="IPR020594">
    <property type="entry name" value="Ribosomal_bL9_bac/chp"/>
</dbReference>
<dbReference type="InterPro" id="IPR020069">
    <property type="entry name" value="Ribosomal_bL9_C"/>
</dbReference>
<accession>A0A1J1DZS5</accession>
<feature type="domain" description="Large ribosomal subunit protein bL9 C-terminal" evidence="9">
    <location>
        <begin position="64"/>
        <end position="147"/>
    </location>
</feature>
<organism evidence="10 11">
    <name type="scientific">Ichthyobacterium seriolicida</name>
    <dbReference type="NCBI Taxonomy" id="242600"/>
    <lineage>
        <taxon>Bacteria</taxon>
        <taxon>Pseudomonadati</taxon>
        <taxon>Bacteroidota</taxon>
        <taxon>Flavobacteriia</taxon>
        <taxon>Flavobacteriales</taxon>
        <taxon>Ichthyobacteriaceae</taxon>
        <taxon>Ichthyobacterium</taxon>
    </lineage>
</organism>
<dbReference type="GO" id="GO:0019843">
    <property type="term" value="F:rRNA binding"/>
    <property type="evidence" value="ECO:0007669"/>
    <property type="project" value="UniProtKB-UniRule"/>
</dbReference>
<dbReference type="Gene3D" id="3.40.5.10">
    <property type="entry name" value="Ribosomal protein L9, N-terminal domain"/>
    <property type="match status" value="1"/>
</dbReference>
<keyword evidence="3 7" id="KW-0694">RNA-binding</keyword>
<evidence type="ECO:0000256" key="3">
    <source>
        <dbReference type="ARBA" id="ARBA00022884"/>
    </source>
</evidence>
<dbReference type="HAMAP" id="MF_00503">
    <property type="entry name" value="Ribosomal_bL9"/>
    <property type="match status" value="1"/>
</dbReference>
<name>A0A1J1DZS5_9FLAO</name>
<gene>
    <name evidence="7" type="primary">rplI</name>
    <name evidence="10" type="ORF">JBKA6_0168</name>
</gene>
<dbReference type="InterPro" id="IPR009027">
    <property type="entry name" value="Ribosomal_bL9/RNase_H1_N"/>
</dbReference>
<dbReference type="PANTHER" id="PTHR21368">
    <property type="entry name" value="50S RIBOSOMAL PROTEIN L9"/>
    <property type="match status" value="1"/>
</dbReference>
<feature type="domain" description="Ribosomal protein L9" evidence="8">
    <location>
        <begin position="1"/>
        <end position="47"/>
    </location>
</feature>
<dbReference type="InterPro" id="IPR000244">
    <property type="entry name" value="Ribosomal_bL9"/>
</dbReference>
<dbReference type="InterPro" id="IPR036791">
    <property type="entry name" value="Ribosomal_bL9_C_sf"/>
</dbReference>
<dbReference type="SUPFAM" id="SSF55658">
    <property type="entry name" value="L9 N-domain-like"/>
    <property type="match status" value="1"/>
</dbReference>
<evidence type="ECO:0000256" key="6">
    <source>
        <dbReference type="ARBA" id="ARBA00035292"/>
    </source>
</evidence>
<comment type="similarity">
    <text evidence="1 7">Belongs to the bacterial ribosomal protein bL9 family.</text>
</comment>
<reference evidence="10 11" key="1">
    <citation type="submission" date="2014-03" db="EMBL/GenBank/DDBJ databases">
        <title>complete genome sequence of Flavobacteriaceae bacterium JBKA-6.</title>
        <authorList>
            <person name="Takano T."/>
            <person name="Nakamura Y."/>
            <person name="Takuma S."/>
            <person name="Yasuike M."/>
            <person name="Matsuyama T."/>
            <person name="Sakai T."/>
            <person name="Fujiwara A."/>
            <person name="Kimoto K."/>
            <person name="Fukuda Y."/>
            <person name="Kondo H."/>
            <person name="Hirono I."/>
            <person name="Nakayasu C."/>
        </authorList>
    </citation>
    <scope>NUCLEOTIDE SEQUENCE [LARGE SCALE GENOMIC DNA]</scope>
    <source>
        <strain evidence="10 11">JBKA-6</strain>
    </source>
</reference>
<evidence type="ECO:0000313" key="11">
    <source>
        <dbReference type="Proteomes" id="UP000243197"/>
    </source>
</evidence>
<dbReference type="EMBL" id="AP014564">
    <property type="protein sequence ID" value="BAV94181.1"/>
    <property type="molecule type" value="Genomic_DNA"/>
</dbReference>
<keyword evidence="11" id="KW-1185">Reference proteome</keyword>
<evidence type="ECO:0000313" key="10">
    <source>
        <dbReference type="EMBL" id="BAV94181.1"/>
    </source>
</evidence>
<evidence type="ECO:0000259" key="8">
    <source>
        <dbReference type="Pfam" id="PF01281"/>
    </source>
</evidence>
<dbReference type="SUPFAM" id="SSF55653">
    <property type="entry name" value="Ribosomal protein L9 C-domain"/>
    <property type="match status" value="1"/>
</dbReference>
<dbReference type="Pfam" id="PF01281">
    <property type="entry name" value="Ribosomal_L9_N"/>
    <property type="match status" value="1"/>
</dbReference>
<dbReference type="KEGG" id="ise:JBKA6_0168"/>
<dbReference type="Gene3D" id="3.10.430.100">
    <property type="entry name" value="Ribosomal protein L9, C-terminal domain"/>
    <property type="match status" value="1"/>
</dbReference>
<evidence type="ECO:0000256" key="5">
    <source>
        <dbReference type="ARBA" id="ARBA00023274"/>
    </source>
</evidence>
<dbReference type="Proteomes" id="UP000243197">
    <property type="component" value="Chromosome"/>
</dbReference>
<dbReference type="GO" id="GO:0003735">
    <property type="term" value="F:structural constituent of ribosome"/>
    <property type="evidence" value="ECO:0007669"/>
    <property type="project" value="InterPro"/>
</dbReference>
<dbReference type="OrthoDB" id="9788336at2"/>
<dbReference type="GO" id="GO:1990904">
    <property type="term" value="C:ribonucleoprotein complex"/>
    <property type="evidence" value="ECO:0007669"/>
    <property type="project" value="UniProtKB-KW"/>
</dbReference>